<evidence type="ECO:0000256" key="2">
    <source>
        <dbReference type="SAM" id="Phobius"/>
    </source>
</evidence>
<feature type="non-terminal residue" evidence="3">
    <location>
        <position position="140"/>
    </location>
</feature>
<sequence length="140" mass="14294">MGNAAGASPRSRTVPGTASRSGLAGAAASKTRLRAATVAIWLLVLASIVLLPDAFVRWFLPKDLVAAAAVAVASVAVARGRLPRAFVLASLGAGVLVLVAVLLSAAPGAQLWGRWPRYEGLITLPVYFGAVWAGARLLGP</sequence>
<evidence type="ECO:0000313" key="4">
    <source>
        <dbReference type="Proteomes" id="UP000297447"/>
    </source>
</evidence>
<proteinExistence type="predicted"/>
<dbReference type="EMBL" id="SOHE01000064">
    <property type="protein sequence ID" value="TFD47320.1"/>
    <property type="molecule type" value="Genomic_DNA"/>
</dbReference>
<keyword evidence="2" id="KW-0812">Transmembrane</keyword>
<name>A0A4R8ZVE5_9MICO</name>
<feature type="transmembrane region" description="Helical" evidence="2">
    <location>
        <begin position="58"/>
        <end position="78"/>
    </location>
</feature>
<evidence type="ECO:0000313" key="3">
    <source>
        <dbReference type="EMBL" id="TFD47320.1"/>
    </source>
</evidence>
<evidence type="ECO:0000256" key="1">
    <source>
        <dbReference type="SAM" id="MobiDB-lite"/>
    </source>
</evidence>
<gene>
    <name evidence="3" type="ORF">E3T55_15355</name>
</gene>
<feature type="region of interest" description="Disordered" evidence="1">
    <location>
        <begin position="1"/>
        <end position="21"/>
    </location>
</feature>
<reference evidence="3 4" key="1">
    <citation type="submission" date="2019-03" db="EMBL/GenBank/DDBJ databases">
        <title>Genomics of glacier-inhabiting Cryobacterium strains.</title>
        <authorList>
            <person name="Liu Q."/>
            <person name="Xin Y.-H."/>
        </authorList>
    </citation>
    <scope>NUCLEOTIDE SEQUENCE [LARGE SCALE GENOMIC DNA]</scope>
    <source>
        <strain evidence="3 4">Hh14</strain>
    </source>
</reference>
<organism evidence="3 4">
    <name type="scientific">Cryobacterium frigoriphilum</name>
    <dbReference type="NCBI Taxonomy" id="1259150"/>
    <lineage>
        <taxon>Bacteria</taxon>
        <taxon>Bacillati</taxon>
        <taxon>Actinomycetota</taxon>
        <taxon>Actinomycetes</taxon>
        <taxon>Micrococcales</taxon>
        <taxon>Microbacteriaceae</taxon>
        <taxon>Cryobacterium</taxon>
    </lineage>
</organism>
<protein>
    <submittedName>
        <fullName evidence="3">Uncharacterized protein</fullName>
    </submittedName>
</protein>
<feature type="transmembrane region" description="Helical" evidence="2">
    <location>
        <begin position="33"/>
        <end position="52"/>
    </location>
</feature>
<keyword evidence="4" id="KW-1185">Reference proteome</keyword>
<dbReference type="Proteomes" id="UP000297447">
    <property type="component" value="Unassembled WGS sequence"/>
</dbReference>
<dbReference type="AlphaFoldDB" id="A0A4R8ZVE5"/>
<keyword evidence="2" id="KW-1133">Transmembrane helix</keyword>
<comment type="caution">
    <text evidence="3">The sequence shown here is derived from an EMBL/GenBank/DDBJ whole genome shotgun (WGS) entry which is preliminary data.</text>
</comment>
<feature type="transmembrane region" description="Helical" evidence="2">
    <location>
        <begin position="85"/>
        <end position="106"/>
    </location>
</feature>
<feature type="transmembrane region" description="Helical" evidence="2">
    <location>
        <begin position="118"/>
        <end position="138"/>
    </location>
</feature>
<keyword evidence="2" id="KW-0472">Membrane</keyword>
<accession>A0A4R8ZVE5</accession>